<dbReference type="GO" id="GO:0004222">
    <property type="term" value="F:metalloendopeptidase activity"/>
    <property type="evidence" value="ECO:0007669"/>
    <property type="project" value="UniProtKB-UniRule"/>
</dbReference>
<evidence type="ECO:0000256" key="11">
    <source>
        <dbReference type="PROSITE-ProRule" id="PRU01211"/>
    </source>
</evidence>
<evidence type="ECO:0000259" key="15">
    <source>
        <dbReference type="PROSITE" id="PS50923"/>
    </source>
</evidence>
<keyword evidence="1 9" id="KW-0420">Kringle</keyword>
<evidence type="ECO:0000256" key="7">
    <source>
        <dbReference type="ARBA" id="ARBA00023049"/>
    </source>
</evidence>
<dbReference type="PANTHER" id="PTHR10127">
    <property type="entry name" value="DISCOIDIN, CUB, EGF, LAMININ , AND ZINC METALLOPROTEASE DOMAIN CONTAINING"/>
    <property type="match status" value="1"/>
</dbReference>
<name>A0AAV2I4R9_LYMST</name>
<dbReference type="InterPro" id="IPR038178">
    <property type="entry name" value="Kringle_sf"/>
</dbReference>
<dbReference type="PANTHER" id="PTHR10127:SF780">
    <property type="entry name" value="METALLOENDOPEPTIDASE"/>
    <property type="match status" value="1"/>
</dbReference>
<sequence>MKLAEMSLALAGLLFIQFADADVADFLTKIVQQIKSTKYDNYLQYRNRHGQWLKSAQAKENYIKLNEGKYQDDSRETPYDSDRASQEILKLFNEKPDQENSQRVVLKREVPKRDDDFTHTVISRPDSPLHVTLVTQKETRSRRAAFNFNPNWKTNIPYIIDPTFQSLGDYYVTLLKRSIRWIMDRVCVTFTDETSRFNPNVPNWFILNGYQVNGYMIIKAGTGCTAEAGPGNGNQSRTVYPCQEFIVNSHEMLHMLNGAHVHQGFIRDRYISINSDNIQPSLVFSYDAYPDDGKFYNAYFDPSSSLMYGSKTWSRNGDVTYSVIREDIITNGMSTDNVIFQELNRVYKCNENFCGNSTIDCGLGYYARVKGVCRCVCPENRDISTNCQTLKNGPSPMAVWPSTPIVLLAGGPSHSCPTGFDPTPGWFSFTGKYAATQSPTGPVALPSSGSTIWTPVCTKAPPATVDWESWPPGGQYCIIKYPGVDCDGGFVDAAVELQATAAATSNGSIGETSFNGLNFTQRYCCRYQEYSSIAVDLPDAEPFRLFSRGTCPTIRGLKSTTSRNNWWTNIGRDFGSTSSPWWLFSTAVTTYLCYYQPPTYGCNQLVTLNATSKSVTITTPGFPTARAPNRRCFYAFNVPADSQLRLTFNSLELSTVNDDAVLIRRYHQWQEPYKVDVNNYPYQVISEKSYLDVEIWTGYDTTTKKGVNFTVDVILPEDSCYNASSNGADYIGSTSLSETYEPCLPWSKAVDCPDFPSADAEWLISSSNYCRNPPSRPLSQPFCYTLINGTNCEKKYCDVCNLKKPIDVIKKCAALIAADPTFCATSIQRFGCFVSCNYTQPSTSRGTCGPPTIPSDGSLVGTLKSIYNEGERVQIQCTKVNFTQATNTILCTSSGWSTLTKACTECPLGWVTYGDRCFQYFTDNKTWNASRATCASLASSGTLFRVKDLTDQQMIRNYKAYVGSTIAHGNWISGRLTSTTGPWTFTDSSITMTYFNWTSTTIKNSLSYDCIKLIAEYEAGNNQGGWKTMDCEGTHACPYMCQLDSNGLCSNKLSFCDALLAAFPNYCFHAKTVSGSDQYCAKSCGDCAGGATCSTPSSTNYTRTSASATINPGQVMTFDCNTGYYYASGDKARACSSTGNLLGSELVCLAQPSPVDINLNFVRKRTEVLPAKLALLLDTAGYRVPFSGKISTWYYYSRTPGNLNFLVYRNNGTAYNYIGANSITSDADYRWGWKVPAANQITVQANDIVGVYSTAANILSVTDCNGAMELICVYPTASANTLAELPTKTYSTSSCLCPSLGFRVDPA</sequence>
<proteinExistence type="predicted"/>
<dbReference type="PROSITE" id="PS50070">
    <property type="entry name" value="KRINGLE_2"/>
    <property type="match status" value="1"/>
</dbReference>
<evidence type="ECO:0000256" key="2">
    <source>
        <dbReference type="ARBA" id="ARBA00022670"/>
    </source>
</evidence>
<dbReference type="Gene3D" id="3.40.390.10">
    <property type="entry name" value="Collagenase (Catalytic Domain)"/>
    <property type="match status" value="1"/>
</dbReference>
<dbReference type="GO" id="GO:0008270">
    <property type="term" value="F:zinc ion binding"/>
    <property type="evidence" value="ECO:0007669"/>
    <property type="project" value="UniProtKB-UniRule"/>
</dbReference>
<evidence type="ECO:0000256" key="9">
    <source>
        <dbReference type="PROSITE-ProRule" id="PRU00121"/>
    </source>
</evidence>
<dbReference type="SMART" id="SM00032">
    <property type="entry name" value="CCP"/>
    <property type="match status" value="2"/>
</dbReference>
<feature type="active site" evidence="11">
    <location>
        <position position="251"/>
    </location>
</feature>
<evidence type="ECO:0000256" key="6">
    <source>
        <dbReference type="ARBA" id="ARBA00022833"/>
    </source>
</evidence>
<keyword evidence="8 10" id="KW-1015">Disulfide bond</keyword>
<accession>A0AAV2I4R9</accession>
<feature type="disulfide bond" evidence="10">
    <location>
        <begin position="848"/>
        <end position="891"/>
    </location>
</feature>
<keyword evidence="3 11" id="KW-0479">Metal-binding</keyword>
<comment type="caution">
    <text evidence="17">The sequence shown here is derived from an EMBL/GenBank/DDBJ whole genome shotgun (WGS) entry which is preliminary data.</text>
</comment>
<evidence type="ECO:0000259" key="13">
    <source>
        <dbReference type="PROSITE" id="PS50041"/>
    </source>
</evidence>
<keyword evidence="18" id="KW-1185">Reference proteome</keyword>
<evidence type="ECO:0000256" key="4">
    <source>
        <dbReference type="ARBA" id="ARBA00022729"/>
    </source>
</evidence>
<dbReference type="InterPro" id="IPR001304">
    <property type="entry name" value="C-type_lectin-like"/>
</dbReference>
<dbReference type="InterPro" id="IPR001506">
    <property type="entry name" value="Peptidase_M12A"/>
</dbReference>
<evidence type="ECO:0000256" key="5">
    <source>
        <dbReference type="ARBA" id="ARBA00022801"/>
    </source>
</evidence>
<dbReference type="EMBL" id="CAXITT010000448">
    <property type="protein sequence ID" value="CAL1541723.1"/>
    <property type="molecule type" value="Genomic_DNA"/>
</dbReference>
<dbReference type="InterPro" id="IPR000001">
    <property type="entry name" value="Kringle"/>
</dbReference>
<dbReference type="SUPFAM" id="SSF57440">
    <property type="entry name" value="Kringle-like"/>
    <property type="match status" value="1"/>
</dbReference>
<dbReference type="InterPro" id="IPR000436">
    <property type="entry name" value="Sushi_SCR_CCP_dom"/>
</dbReference>
<dbReference type="Gene3D" id="2.40.20.10">
    <property type="entry name" value="Plasminogen Kringle 4"/>
    <property type="match status" value="1"/>
</dbReference>
<feature type="binding site" evidence="11">
    <location>
        <position position="250"/>
    </location>
    <ligand>
        <name>Zn(2+)</name>
        <dbReference type="ChEBI" id="CHEBI:29105"/>
        <note>catalytic</note>
    </ligand>
</feature>
<comment type="cofactor">
    <cofactor evidence="11">
        <name>Zn(2+)</name>
        <dbReference type="ChEBI" id="CHEBI:29105"/>
    </cofactor>
    <text evidence="11">Binds 1 zinc ion per subunit.</text>
</comment>
<organism evidence="17 18">
    <name type="scientific">Lymnaea stagnalis</name>
    <name type="common">Great pond snail</name>
    <name type="synonym">Helix stagnalis</name>
    <dbReference type="NCBI Taxonomy" id="6523"/>
    <lineage>
        <taxon>Eukaryota</taxon>
        <taxon>Metazoa</taxon>
        <taxon>Spiralia</taxon>
        <taxon>Lophotrochozoa</taxon>
        <taxon>Mollusca</taxon>
        <taxon>Gastropoda</taxon>
        <taxon>Heterobranchia</taxon>
        <taxon>Euthyneura</taxon>
        <taxon>Panpulmonata</taxon>
        <taxon>Hygrophila</taxon>
        <taxon>Lymnaeoidea</taxon>
        <taxon>Lymnaeidae</taxon>
        <taxon>Lymnaea</taxon>
    </lineage>
</organism>
<feature type="domain" description="Sushi" evidence="15">
    <location>
        <begin position="1091"/>
        <end position="1150"/>
    </location>
</feature>
<dbReference type="PROSITE" id="PS50923">
    <property type="entry name" value="SUSHI"/>
    <property type="match status" value="2"/>
</dbReference>
<evidence type="ECO:0000313" key="18">
    <source>
        <dbReference type="Proteomes" id="UP001497497"/>
    </source>
</evidence>
<evidence type="ECO:0000256" key="12">
    <source>
        <dbReference type="SAM" id="SignalP"/>
    </source>
</evidence>
<dbReference type="SUPFAM" id="SSF49854">
    <property type="entry name" value="Spermadhesin, CUB domain"/>
    <property type="match status" value="1"/>
</dbReference>
<evidence type="ECO:0000256" key="3">
    <source>
        <dbReference type="ARBA" id="ARBA00022723"/>
    </source>
</evidence>
<feature type="domain" description="Sushi" evidence="15">
    <location>
        <begin position="846"/>
        <end position="905"/>
    </location>
</feature>
<dbReference type="Pfam" id="PF01400">
    <property type="entry name" value="Astacin"/>
    <property type="match status" value="1"/>
</dbReference>
<feature type="binding site" evidence="11">
    <location>
        <position position="254"/>
    </location>
    <ligand>
        <name>Zn(2+)</name>
        <dbReference type="ChEBI" id="CHEBI:29105"/>
        <note>catalytic</note>
    </ligand>
</feature>
<gene>
    <name evidence="17" type="ORF">GSLYS_00015329001</name>
</gene>
<dbReference type="CDD" id="cd00037">
    <property type="entry name" value="CLECT"/>
    <property type="match status" value="1"/>
</dbReference>
<evidence type="ECO:0000256" key="8">
    <source>
        <dbReference type="ARBA" id="ARBA00023157"/>
    </source>
</evidence>
<dbReference type="PROSITE" id="PS50041">
    <property type="entry name" value="C_TYPE_LECTIN_2"/>
    <property type="match status" value="1"/>
</dbReference>
<comment type="caution">
    <text evidence="9">Lacks conserved residue(s) required for the propagation of feature annotation.</text>
</comment>
<keyword evidence="6 11" id="KW-0862">Zinc</keyword>
<feature type="signal peptide" evidence="12">
    <location>
        <begin position="1"/>
        <end position="21"/>
    </location>
</feature>
<dbReference type="SMART" id="SM00130">
    <property type="entry name" value="KR"/>
    <property type="match status" value="1"/>
</dbReference>
<dbReference type="InterPro" id="IPR016187">
    <property type="entry name" value="CTDL_fold"/>
</dbReference>
<dbReference type="PROSITE" id="PS51864">
    <property type="entry name" value="ASTACIN"/>
    <property type="match status" value="1"/>
</dbReference>
<dbReference type="SUPFAM" id="SSF56436">
    <property type="entry name" value="C-type lectin-like"/>
    <property type="match status" value="1"/>
</dbReference>
<dbReference type="InterPro" id="IPR024079">
    <property type="entry name" value="MetalloPept_cat_dom_sf"/>
</dbReference>
<protein>
    <recommendedName>
        <fullName evidence="19">Metalloendopeptidase</fullName>
    </recommendedName>
</protein>
<keyword evidence="10" id="KW-0768">Sushi</keyword>
<dbReference type="SUPFAM" id="SSF57535">
    <property type="entry name" value="Complement control module/SCR domain"/>
    <property type="match status" value="1"/>
</dbReference>
<dbReference type="Proteomes" id="UP001497497">
    <property type="component" value="Unassembled WGS sequence"/>
</dbReference>
<dbReference type="Pfam" id="PF00431">
    <property type="entry name" value="CUB"/>
    <property type="match status" value="1"/>
</dbReference>
<evidence type="ECO:0000256" key="10">
    <source>
        <dbReference type="PROSITE-ProRule" id="PRU00302"/>
    </source>
</evidence>
<keyword evidence="7 11" id="KW-0482">Metalloprotease</keyword>
<dbReference type="GO" id="GO:0006508">
    <property type="term" value="P:proteolysis"/>
    <property type="evidence" value="ECO:0007669"/>
    <property type="project" value="UniProtKB-KW"/>
</dbReference>
<evidence type="ECO:0000256" key="1">
    <source>
        <dbReference type="ARBA" id="ARBA00022572"/>
    </source>
</evidence>
<dbReference type="InterPro" id="IPR016186">
    <property type="entry name" value="C-type_lectin-like/link_sf"/>
</dbReference>
<evidence type="ECO:0000259" key="16">
    <source>
        <dbReference type="PROSITE" id="PS51864"/>
    </source>
</evidence>
<dbReference type="InterPro" id="IPR035914">
    <property type="entry name" value="Sperma_CUB_dom_sf"/>
</dbReference>
<evidence type="ECO:0008006" key="19">
    <source>
        <dbReference type="Google" id="ProtNLM"/>
    </source>
</evidence>
<keyword evidence="4 12" id="KW-0732">Signal</keyword>
<keyword evidence="5 11" id="KW-0378">Hydrolase</keyword>
<dbReference type="Gene3D" id="2.60.120.290">
    <property type="entry name" value="Spermadhesin, CUB domain"/>
    <property type="match status" value="1"/>
</dbReference>
<keyword evidence="2 11" id="KW-0645">Protease</keyword>
<dbReference type="InterPro" id="IPR013806">
    <property type="entry name" value="Kringle-like"/>
</dbReference>
<dbReference type="SMART" id="SM00034">
    <property type="entry name" value="CLECT"/>
    <property type="match status" value="1"/>
</dbReference>
<dbReference type="InterPro" id="IPR035976">
    <property type="entry name" value="Sushi/SCR/CCP_sf"/>
</dbReference>
<feature type="binding site" evidence="11">
    <location>
        <position position="260"/>
    </location>
    <ligand>
        <name>Zn(2+)</name>
        <dbReference type="ChEBI" id="CHEBI:29105"/>
        <note>catalytic</note>
    </ligand>
</feature>
<feature type="chain" id="PRO_5043561932" description="Metalloendopeptidase" evidence="12">
    <location>
        <begin position="22"/>
        <end position="1307"/>
    </location>
</feature>
<dbReference type="InterPro" id="IPR000859">
    <property type="entry name" value="CUB_dom"/>
</dbReference>
<dbReference type="Gene3D" id="3.10.100.10">
    <property type="entry name" value="Mannose-Binding Protein A, subunit A"/>
    <property type="match status" value="1"/>
</dbReference>
<evidence type="ECO:0000259" key="14">
    <source>
        <dbReference type="PROSITE" id="PS50070"/>
    </source>
</evidence>
<feature type="domain" description="C-type lectin" evidence="13">
    <location>
        <begin position="913"/>
        <end position="1032"/>
    </location>
</feature>
<feature type="domain" description="Peptidase M12A" evidence="16">
    <location>
        <begin position="143"/>
        <end position="350"/>
    </location>
</feature>
<feature type="domain" description="Kringle" evidence="14">
    <location>
        <begin position="726"/>
        <end position="812"/>
    </location>
</feature>
<dbReference type="Gene3D" id="2.10.70.10">
    <property type="entry name" value="Complement Module, domain 1"/>
    <property type="match status" value="1"/>
</dbReference>
<reference evidence="17 18" key="1">
    <citation type="submission" date="2024-04" db="EMBL/GenBank/DDBJ databases">
        <authorList>
            <consortium name="Genoscope - CEA"/>
            <person name="William W."/>
        </authorList>
    </citation>
    <scope>NUCLEOTIDE SEQUENCE [LARGE SCALE GENOMIC DNA]</scope>
</reference>
<evidence type="ECO:0000313" key="17">
    <source>
        <dbReference type="EMBL" id="CAL1541723.1"/>
    </source>
</evidence>
<dbReference type="SUPFAM" id="SSF55486">
    <property type="entry name" value="Metalloproteases ('zincins'), catalytic domain"/>
    <property type="match status" value="1"/>
</dbReference>